<comment type="caution">
    <text evidence="2">The sequence shown here is derived from an EMBL/GenBank/DDBJ whole genome shotgun (WGS) entry which is preliminary data.</text>
</comment>
<feature type="transmembrane region" description="Helical" evidence="1">
    <location>
        <begin position="90"/>
        <end position="110"/>
    </location>
</feature>
<dbReference type="EMBL" id="JBHSKT010000015">
    <property type="protein sequence ID" value="MFC5272316.1"/>
    <property type="molecule type" value="Genomic_DNA"/>
</dbReference>
<proteinExistence type="predicted"/>
<sequence length="148" mass="17156">MRIIAYITSILVAGILYFLFAAYMGVSAGLGSWLPLISFYCSIIIFGFLSWLHFFYSRVGAILLTVFLLLMFFSWPAFLLIEHFKGEYKLPLFESLVPLSLIFISIYLVWISDRKKKRMNTWVKYTLAIPPDILAFYVGIDFSIKFFG</sequence>
<protein>
    <submittedName>
        <fullName evidence="2">Uncharacterized protein</fullName>
    </submittedName>
</protein>
<keyword evidence="1" id="KW-1133">Transmembrane helix</keyword>
<feature type="transmembrane region" description="Helical" evidence="1">
    <location>
        <begin position="122"/>
        <end position="140"/>
    </location>
</feature>
<organism evidence="2 3">
    <name type="scientific">Adhaeribacter terreus</name>
    <dbReference type="NCBI Taxonomy" id="529703"/>
    <lineage>
        <taxon>Bacteria</taxon>
        <taxon>Pseudomonadati</taxon>
        <taxon>Bacteroidota</taxon>
        <taxon>Cytophagia</taxon>
        <taxon>Cytophagales</taxon>
        <taxon>Hymenobacteraceae</taxon>
        <taxon>Adhaeribacter</taxon>
    </lineage>
</organism>
<keyword evidence="1" id="KW-0812">Transmembrane</keyword>
<accession>A0ABW0EH91</accession>
<keyword evidence="3" id="KW-1185">Reference proteome</keyword>
<dbReference type="Proteomes" id="UP001596161">
    <property type="component" value="Unassembled WGS sequence"/>
</dbReference>
<reference evidence="3" key="1">
    <citation type="journal article" date="2019" name="Int. J. Syst. Evol. Microbiol.">
        <title>The Global Catalogue of Microorganisms (GCM) 10K type strain sequencing project: providing services to taxonomists for standard genome sequencing and annotation.</title>
        <authorList>
            <consortium name="The Broad Institute Genomics Platform"/>
            <consortium name="The Broad Institute Genome Sequencing Center for Infectious Disease"/>
            <person name="Wu L."/>
            <person name="Ma J."/>
        </authorList>
    </citation>
    <scope>NUCLEOTIDE SEQUENCE [LARGE SCALE GENOMIC DNA]</scope>
    <source>
        <strain evidence="3">KACC 12602</strain>
    </source>
</reference>
<feature type="transmembrane region" description="Helical" evidence="1">
    <location>
        <begin position="32"/>
        <end position="52"/>
    </location>
</feature>
<evidence type="ECO:0000313" key="3">
    <source>
        <dbReference type="Proteomes" id="UP001596161"/>
    </source>
</evidence>
<feature type="transmembrane region" description="Helical" evidence="1">
    <location>
        <begin position="7"/>
        <end position="26"/>
    </location>
</feature>
<gene>
    <name evidence="2" type="ORF">ACFPIB_17000</name>
</gene>
<feature type="transmembrane region" description="Helical" evidence="1">
    <location>
        <begin position="59"/>
        <end position="78"/>
    </location>
</feature>
<evidence type="ECO:0000256" key="1">
    <source>
        <dbReference type="SAM" id="Phobius"/>
    </source>
</evidence>
<dbReference type="RefSeq" id="WP_378018675.1">
    <property type="nucleotide sequence ID" value="NZ_JBHSKT010000015.1"/>
</dbReference>
<evidence type="ECO:0000313" key="2">
    <source>
        <dbReference type="EMBL" id="MFC5272316.1"/>
    </source>
</evidence>
<keyword evidence="1" id="KW-0472">Membrane</keyword>
<name>A0ABW0EH91_9BACT</name>